<dbReference type="Proteomes" id="UP001218218">
    <property type="component" value="Unassembled WGS sequence"/>
</dbReference>
<comment type="caution">
    <text evidence="2">The sequence shown here is derived from an EMBL/GenBank/DDBJ whole genome shotgun (WGS) entry which is preliminary data.</text>
</comment>
<dbReference type="EMBL" id="JARIHO010000015">
    <property type="protein sequence ID" value="KAJ7349739.1"/>
    <property type="molecule type" value="Genomic_DNA"/>
</dbReference>
<keyword evidence="3" id="KW-1185">Reference proteome</keyword>
<name>A0AAD7EU51_9AGAR</name>
<keyword evidence="1" id="KW-0812">Transmembrane</keyword>
<evidence type="ECO:0000256" key="1">
    <source>
        <dbReference type="SAM" id="Phobius"/>
    </source>
</evidence>
<protein>
    <recommendedName>
        <fullName evidence="4">Transmembrane protein</fullName>
    </recommendedName>
</protein>
<feature type="transmembrane region" description="Helical" evidence="1">
    <location>
        <begin position="67"/>
        <end position="86"/>
    </location>
</feature>
<keyword evidence="1" id="KW-0472">Membrane</keyword>
<dbReference type="AlphaFoldDB" id="A0AAD7EU51"/>
<evidence type="ECO:0008006" key="4">
    <source>
        <dbReference type="Google" id="ProtNLM"/>
    </source>
</evidence>
<evidence type="ECO:0000313" key="2">
    <source>
        <dbReference type="EMBL" id="KAJ7349739.1"/>
    </source>
</evidence>
<evidence type="ECO:0000313" key="3">
    <source>
        <dbReference type="Proteomes" id="UP001218218"/>
    </source>
</evidence>
<reference evidence="2" key="1">
    <citation type="submission" date="2023-03" db="EMBL/GenBank/DDBJ databases">
        <title>Massive genome expansion in bonnet fungi (Mycena s.s.) driven by repeated elements and novel gene families across ecological guilds.</title>
        <authorList>
            <consortium name="Lawrence Berkeley National Laboratory"/>
            <person name="Harder C.B."/>
            <person name="Miyauchi S."/>
            <person name="Viragh M."/>
            <person name="Kuo A."/>
            <person name="Thoen E."/>
            <person name="Andreopoulos B."/>
            <person name="Lu D."/>
            <person name="Skrede I."/>
            <person name="Drula E."/>
            <person name="Henrissat B."/>
            <person name="Morin E."/>
            <person name="Kohler A."/>
            <person name="Barry K."/>
            <person name="LaButti K."/>
            <person name="Morin E."/>
            <person name="Salamov A."/>
            <person name="Lipzen A."/>
            <person name="Mereny Z."/>
            <person name="Hegedus B."/>
            <person name="Baldrian P."/>
            <person name="Stursova M."/>
            <person name="Weitz H."/>
            <person name="Taylor A."/>
            <person name="Grigoriev I.V."/>
            <person name="Nagy L.G."/>
            <person name="Martin F."/>
            <person name="Kauserud H."/>
        </authorList>
    </citation>
    <scope>NUCLEOTIDE SEQUENCE</scope>
    <source>
        <strain evidence="2">CBHHK002</strain>
    </source>
</reference>
<feature type="transmembrane region" description="Helical" evidence="1">
    <location>
        <begin position="27"/>
        <end position="47"/>
    </location>
</feature>
<accession>A0AAD7EU51</accession>
<proteinExistence type="predicted"/>
<organism evidence="2 3">
    <name type="scientific">Mycena albidolilacea</name>
    <dbReference type="NCBI Taxonomy" id="1033008"/>
    <lineage>
        <taxon>Eukaryota</taxon>
        <taxon>Fungi</taxon>
        <taxon>Dikarya</taxon>
        <taxon>Basidiomycota</taxon>
        <taxon>Agaricomycotina</taxon>
        <taxon>Agaricomycetes</taxon>
        <taxon>Agaricomycetidae</taxon>
        <taxon>Agaricales</taxon>
        <taxon>Marasmiineae</taxon>
        <taxon>Mycenaceae</taxon>
        <taxon>Mycena</taxon>
    </lineage>
</organism>
<gene>
    <name evidence="2" type="ORF">DFH08DRAFT_124533</name>
</gene>
<keyword evidence="1" id="KW-1133">Transmembrane helix</keyword>
<sequence length="127" mass="14018">MADHENGVSQFTYLAGRTGFFCLRPEGLRVLSLIFFLIWCAGRDASATSAREAVFPSLSTTWTRCPLVGPTVPFPFVLSLFALLILHSLREPLRLGPLLRVLAPLLRACGKKISLLLLGQYFGLRPS</sequence>